<name>A0A0B6YT44_9EUPU</name>
<dbReference type="InterPro" id="IPR029063">
    <property type="entry name" value="SAM-dependent_MTases_sf"/>
</dbReference>
<proteinExistence type="inferred from homology"/>
<evidence type="ECO:0000256" key="2">
    <source>
        <dbReference type="ARBA" id="ARBA00003455"/>
    </source>
</evidence>
<keyword evidence="4 7" id="KW-0489">Methyltransferase</keyword>
<accession>A0A0B6YT44</accession>
<gene>
    <name evidence="9" type="primary">ORF33845</name>
</gene>
<comment type="catalytic activity">
    <reaction evidence="1 7">
        <text>[phosphatase 2A protein]-C-terminal L-leucine + S-adenosyl-L-methionine = [phosphatase 2A protein]-C-terminal L-leucine methyl ester + S-adenosyl-L-homocysteine</text>
        <dbReference type="Rhea" id="RHEA:48544"/>
        <dbReference type="Rhea" id="RHEA-COMP:12134"/>
        <dbReference type="Rhea" id="RHEA-COMP:12135"/>
        <dbReference type="ChEBI" id="CHEBI:57856"/>
        <dbReference type="ChEBI" id="CHEBI:59789"/>
        <dbReference type="ChEBI" id="CHEBI:90516"/>
        <dbReference type="ChEBI" id="CHEBI:90517"/>
        <dbReference type="EC" id="2.1.1.233"/>
    </reaction>
</comment>
<dbReference type="GO" id="GO:0032259">
    <property type="term" value="P:methylation"/>
    <property type="evidence" value="ECO:0007669"/>
    <property type="project" value="UniProtKB-KW"/>
</dbReference>
<dbReference type="PANTHER" id="PTHR13600:SF33">
    <property type="entry name" value="LEUCINE CARBOXYL METHYLTRANSFERASE 1"/>
    <property type="match status" value="1"/>
</dbReference>
<dbReference type="PIRSF" id="PIRSF016305">
    <property type="entry name" value="LCM_mtfrase"/>
    <property type="match status" value="1"/>
</dbReference>
<evidence type="ECO:0000313" key="9">
    <source>
        <dbReference type="EMBL" id="CEK58675.1"/>
    </source>
</evidence>
<dbReference type="SUPFAM" id="SSF53335">
    <property type="entry name" value="S-adenosyl-L-methionine-dependent methyltransferases"/>
    <property type="match status" value="1"/>
</dbReference>
<dbReference type="Pfam" id="PF04072">
    <property type="entry name" value="LCM"/>
    <property type="match status" value="1"/>
</dbReference>
<comment type="function">
    <text evidence="2 7">Methylates the carboxyl group of the C-terminal leucine residue of protein phosphatase 2A catalytic subunits to form alpha-leucine ester residues.</text>
</comment>
<dbReference type="Gene3D" id="3.40.50.150">
    <property type="entry name" value="Vaccinia Virus protein VP39"/>
    <property type="match status" value="1"/>
</dbReference>
<dbReference type="InterPro" id="IPR007213">
    <property type="entry name" value="Ppm1/Ppm2/Tcmp"/>
</dbReference>
<feature type="binding site" evidence="8">
    <location>
        <position position="79"/>
    </location>
    <ligand>
        <name>S-adenosyl-L-methionine</name>
        <dbReference type="ChEBI" id="CHEBI:59789"/>
    </ligand>
</feature>
<evidence type="ECO:0000256" key="4">
    <source>
        <dbReference type="ARBA" id="ARBA00022603"/>
    </source>
</evidence>
<reference evidence="9" key="1">
    <citation type="submission" date="2014-12" db="EMBL/GenBank/DDBJ databases">
        <title>Insight into the proteome of Arion vulgaris.</title>
        <authorList>
            <person name="Aradska J."/>
            <person name="Bulat T."/>
            <person name="Smidak R."/>
            <person name="Sarate P."/>
            <person name="Gangsoo J."/>
            <person name="Sialana F."/>
            <person name="Bilban M."/>
            <person name="Lubec G."/>
        </authorList>
    </citation>
    <scope>NUCLEOTIDE SEQUENCE</scope>
    <source>
        <tissue evidence="9">Skin</tissue>
    </source>
</reference>
<evidence type="ECO:0000256" key="8">
    <source>
        <dbReference type="PIRSR" id="PIRSR016305-1"/>
    </source>
</evidence>
<dbReference type="PANTHER" id="PTHR13600">
    <property type="entry name" value="LEUCINE CARBOXYL METHYLTRANSFERASE"/>
    <property type="match status" value="1"/>
</dbReference>
<dbReference type="AlphaFoldDB" id="A0A0B6YT44"/>
<organism evidence="9">
    <name type="scientific">Arion vulgaris</name>
    <dbReference type="NCBI Taxonomy" id="1028688"/>
    <lineage>
        <taxon>Eukaryota</taxon>
        <taxon>Metazoa</taxon>
        <taxon>Spiralia</taxon>
        <taxon>Lophotrochozoa</taxon>
        <taxon>Mollusca</taxon>
        <taxon>Gastropoda</taxon>
        <taxon>Heterobranchia</taxon>
        <taxon>Euthyneura</taxon>
        <taxon>Panpulmonata</taxon>
        <taxon>Eupulmonata</taxon>
        <taxon>Stylommatophora</taxon>
        <taxon>Helicina</taxon>
        <taxon>Arionoidea</taxon>
        <taxon>Arionidae</taxon>
        <taxon>Arion</taxon>
    </lineage>
</organism>
<sequence>MSSDEGVIGTNDDAASCKRFAVEKGYWNDPYIMHFVQKPSSKKAPEISRGYYARVKAIENLVKNFLTLTQCKCQIVSLGAGFDTLFWRYHNEGLVPQCYVEIDFEQVTSKKCHFIKSKKQLLEALSGEDSEIMISKSELHSANYHLVSADLRNIGHLETKLSASGIDQSLPTLFLTECVLVYIDVESTEKLIKWIADNFPTAFFINYEQVNMTDAFGQMMIQNLKARDCVLSGAGACASLQTQMNRFVNNGWMGGDALDMCAVYKCLPQADVQRMERLEMLDERELLDQLLSHYCLVWAYKDTMDIGLNSLNLL</sequence>
<dbReference type="GO" id="GO:0009966">
    <property type="term" value="P:regulation of signal transduction"/>
    <property type="evidence" value="ECO:0007669"/>
    <property type="project" value="UniProtKB-ARBA"/>
</dbReference>
<dbReference type="EMBL" id="HACG01011810">
    <property type="protein sequence ID" value="CEK58675.1"/>
    <property type="molecule type" value="Transcribed_RNA"/>
</dbReference>
<protein>
    <recommendedName>
        <fullName evidence="7">Leucine carboxyl methyltransferase 1</fullName>
        <ecNumber evidence="7">2.1.1.233</ecNumber>
    </recommendedName>
</protein>
<keyword evidence="6 7" id="KW-0949">S-adenosyl-L-methionine</keyword>
<feature type="binding site" evidence="8">
    <location>
        <position position="177"/>
    </location>
    <ligand>
        <name>S-adenosyl-L-methionine</name>
        <dbReference type="ChEBI" id="CHEBI:59789"/>
    </ligand>
</feature>
<dbReference type="GO" id="GO:0005829">
    <property type="term" value="C:cytosol"/>
    <property type="evidence" value="ECO:0007669"/>
    <property type="project" value="TreeGrafter"/>
</dbReference>
<evidence type="ECO:0000256" key="7">
    <source>
        <dbReference type="PIRNR" id="PIRNR016305"/>
    </source>
</evidence>
<evidence type="ECO:0000256" key="5">
    <source>
        <dbReference type="ARBA" id="ARBA00022679"/>
    </source>
</evidence>
<feature type="binding site" evidence="8">
    <location>
        <begin position="150"/>
        <end position="151"/>
    </location>
    <ligand>
        <name>S-adenosyl-L-methionine</name>
        <dbReference type="ChEBI" id="CHEBI:59789"/>
    </ligand>
</feature>
<comment type="similarity">
    <text evidence="3 7">Belongs to the methyltransferase superfamily. LCMT family.</text>
</comment>
<keyword evidence="5 7" id="KW-0808">Transferase</keyword>
<evidence type="ECO:0000256" key="1">
    <source>
        <dbReference type="ARBA" id="ARBA00000724"/>
    </source>
</evidence>
<evidence type="ECO:0000256" key="6">
    <source>
        <dbReference type="ARBA" id="ARBA00022691"/>
    </source>
</evidence>
<dbReference type="InterPro" id="IPR016651">
    <property type="entry name" value="LCMT1"/>
</dbReference>
<feature type="binding site" evidence="8">
    <location>
        <position position="54"/>
    </location>
    <ligand>
        <name>S-adenosyl-L-methionine</name>
        <dbReference type="ChEBI" id="CHEBI:59789"/>
    </ligand>
</feature>
<dbReference type="FunFam" id="3.40.50.150:FF:000092">
    <property type="entry name" value="Leucine carboxyl methyltransferase 1"/>
    <property type="match status" value="1"/>
</dbReference>
<dbReference type="GO" id="GO:0018423">
    <property type="term" value="F:protein C-terminal leucine carboxyl O-methyltransferase activity"/>
    <property type="evidence" value="ECO:0007669"/>
    <property type="project" value="UniProtKB-EC"/>
</dbReference>
<evidence type="ECO:0000256" key="3">
    <source>
        <dbReference type="ARBA" id="ARBA00010703"/>
    </source>
</evidence>
<dbReference type="EC" id="2.1.1.233" evidence="7"/>